<dbReference type="InterPro" id="IPR011910">
    <property type="entry name" value="RfaF"/>
</dbReference>
<evidence type="ECO:0000256" key="1">
    <source>
        <dbReference type="ARBA" id="ARBA00022676"/>
    </source>
</evidence>
<gene>
    <name evidence="6" type="primary">waaF</name>
    <name evidence="6" type="ORF">ENS29_11155</name>
</gene>
<dbReference type="FunFam" id="3.40.50.2000:FF:000023">
    <property type="entry name" value="ADP-heptose--LPS heptosyltransferase II"/>
    <property type="match status" value="1"/>
</dbReference>
<dbReference type="EC" id="2.4.99.24" evidence="4"/>
<evidence type="ECO:0000256" key="2">
    <source>
        <dbReference type="ARBA" id="ARBA00022679"/>
    </source>
</evidence>
<keyword evidence="2 6" id="KW-0808">Transferase</keyword>
<dbReference type="GO" id="GO:0009244">
    <property type="term" value="P:lipopolysaccharide core region biosynthetic process"/>
    <property type="evidence" value="ECO:0007669"/>
    <property type="project" value="TreeGrafter"/>
</dbReference>
<dbReference type="GO" id="GO:0008713">
    <property type="term" value="F:ADP-heptose-lipopolysaccharide heptosyltransferase activity"/>
    <property type="evidence" value="ECO:0007669"/>
    <property type="project" value="UniProtKB-EC"/>
</dbReference>
<comment type="catalytic activity">
    <reaction evidence="5">
        <text>an L-alpha-D-Hep-(1-&gt;5)-[alpha-Kdo-(2-&gt;4)]-alpha-Kdo-(2-&gt;6)-lipid A + ADP-L-glycero-beta-D-manno-heptose = an L-alpha-D-Hep-(1-&gt;3)-L-alpha-D-Hep-(1-&gt;5)-[alpha-Kdo-(2-&gt;4)]-alpha-Kdo-(2-&gt;6)-lipid A + ADP + H(+)</text>
        <dbReference type="Rhea" id="RHEA:74071"/>
        <dbReference type="ChEBI" id="CHEBI:15378"/>
        <dbReference type="ChEBI" id="CHEBI:61506"/>
        <dbReference type="ChEBI" id="CHEBI:193068"/>
        <dbReference type="ChEBI" id="CHEBI:193069"/>
        <dbReference type="ChEBI" id="CHEBI:456216"/>
        <dbReference type="EC" id="2.4.99.24"/>
    </reaction>
</comment>
<evidence type="ECO:0000256" key="4">
    <source>
        <dbReference type="ARBA" id="ARBA00044042"/>
    </source>
</evidence>
<evidence type="ECO:0000256" key="3">
    <source>
        <dbReference type="ARBA" id="ARBA00043995"/>
    </source>
</evidence>
<dbReference type="Pfam" id="PF01075">
    <property type="entry name" value="Glyco_transf_9"/>
    <property type="match status" value="1"/>
</dbReference>
<reference evidence="6" key="1">
    <citation type="journal article" date="2020" name="mSystems">
        <title>Genome- and Community-Level Interaction Insights into Carbon Utilization and Element Cycling Functions of Hydrothermarchaeota in Hydrothermal Sediment.</title>
        <authorList>
            <person name="Zhou Z."/>
            <person name="Liu Y."/>
            <person name="Xu W."/>
            <person name="Pan J."/>
            <person name="Luo Z.H."/>
            <person name="Li M."/>
        </authorList>
    </citation>
    <scope>NUCLEOTIDE SEQUENCE [LARGE SCALE GENOMIC DNA]</scope>
    <source>
        <strain evidence="6">SpSt-477</strain>
    </source>
</reference>
<dbReference type="PANTHER" id="PTHR30160">
    <property type="entry name" value="TETRAACYLDISACCHARIDE 4'-KINASE-RELATED"/>
    <property type="match status" value="1"/>
</dbReference>
<evidence type="ECO:0000256" key="5">
    <source>
        <dbReference type="ARBA" id="ARBA00047503"/>
    </source>
</evidence>
<keyword evidence="1" id="KW-0328">Glycosyltransferase</keyword>
<dbReference type="EMBL" id="DSUH01000256">
    <property type="protein sequence ID" value="HGU33400.1"/>
    <property type="molecule type" value="Genomic_DNA"/>
</dbReference>
<proteinExistence type="inferred from homology"/>
<dbReference type="PANTHER" id="PTHR30160:SF7">
    <property type="entry name" value="ADP-HEPTOSE--LPS HEPTOSYLTRANSFERASE 2"/>
    <property type="match status" value="1"/>
</dbReference>
<dbReference type="GO" id="GO:0005829">
    <property type="term" value="C:cytosol"/>
    <property type="evidence" value="ECO:0007669"/>
    <property type="project" value="TreeGrafter"/>
</dbReference>
<comment type="similarity">
    <text evidence="3">Belongs to the glycosyltransferase 9 family.</text>
</comment>
<dbReference type="InterPro" id="IPR051199">
    <property type="entry name" value="LPS_LOS_Heptosyltrfase"/>
</dbReference>
<dbReference type="SUPFAM" id="SSF53756">
    <property type="entry name" value="UDP-Glycosyltransferase/glycogen phosphorylase"/>
    <property type="match status" value="1"/>
</dbReference>
<protein>
    <recommendedName>
        <fullName evidence="4">lipopolysaccharide heptosyltransferase II</fullName>
        <ecNumber evidence="4">2.4.99.24</ecNumber>
    </recommendedName>
</protein>
<comment type="caution">
    <text evidence="6">The sequence shown here is derived from an EMBL/GenBank/DDBJ whole genome shotgun (WGS) entry which is preliminary data.</text>
</comment>
<organism evidence="6">
    <name type="scientific">Desulfatirhabdium butyrativorans</name>
    <dbReference type="NCBI Taxonomy" id="340467"/>
    <lineage>
        <taxon>Bacteria</taxon>
        <taxon>Pseudomonadati</taxon>
        <taxon>Thermodesulfobacteriota</taxon>
        <taxon>Desulfobacteria</taxon>
        <taxon>Desulfobacterales</taxon>
        <taxon>Desulfatirhabdiaceae</taxon>
        <taxon>Desulfatirhabdium</taxon>
    </lineage>
</organism>
<dbReference type="AlphaFoldDB" id="A0A7C4RT33"/>
<evidence type="ECO:0000313" key="6">
    <source>
        <dbReference type="EMBL" id="HGU33400.1"/>
    </source>
</evidence>
<dbReference type="Gene3D" id="3.40.50.2000">
    <property type="entry name" value="Glycogen Phosphorylase B"/>
    <property type="match status" value="2"/>
</dbReference>
<accession>A0A7C4RT33</accession>
<sequence>MKPVPVHANRVLIRSANWVGDVVMSLPAIRAVRAYFPRAEIVMLAKPWVADLYRHLPDIDRILVYDRDGRHAGLGGILRLCSELRQVGFDVGISIQNAFEAALILWWSRVPIRIGYAADARSPLLTHRVHRTRAVLNLHQVDYYRALLEGVGIPAPDRSIRLVLSTDEHLWAEEALARLGMNPSEIVCGINPGAAFGTAKRWPKDRWIELARRMLGSGIDRILVFGSPSEVPLGEEIASAVGPRCHSLCGKTDLRQAMALIAACRLLVTNDSGLMHVAAALNVPLVAVFGPTRHDQTSPLSQKARLIRVPVDCSPCMKPHCPIDHRCMTAVSVDRVLRESMEVLEMSRS</sequence>
<dbReference type="CDD" id="cd03789">
    <property type="entry name" value="GT9_LPS_heptosyltransferase"/>
    <property type="match status" value="1"/>
</dbReference>
<dbReference type="InterPro" id="IPR002201">
    <property type="entry name" value="Glyco_trans_9"/>
</dbReference>
<name>A0A7C4RT33_9BACT</name>
<dbReference type="NCBIfam" id="TIGR02195">
    <property type="entry name" value="heptsyl_trn_II"/>
    <property type="match status" value="1"/>
</dbReference>